<dbReference type="Proteomes" id="UP000034837">
    <property type="component" value="Unassembled WGS sequence"/>
</dbReference>
<name>A0A0G1A0J5_9BACT</name>
<comment type="similarity">
    <text evidence="1">Belongs to the glycosyltransferase 2 family.</text>
</comment>
<sequence>MTHSISLSIVIPTYNAKPYLSHTIDSILKSKAINYEIVIVDNASDDGTIKHLKKRFAQHLDKINFVLLDKNYGPAKARNEGVKLANGAYLAFLDSDTEVDPQWANEALFCFRANKKVAAIQCKLLLLRNRKSIDYVGEYLSNTGFLTQVSPHGEADNGQYDFPHKILAAKSAGMFVTKEAFEKVGGFDEDYFIFVEETDLGWRLWLAGYEVILCPKSIVYHYFSATKDIVAKSFNNHLVRFHGTKNYILTLYKNLSIRYLIKILPIHIALWLSLAMYLIFTGNFRSGLNIFKGILWHFPNFLTNTQKRMSVQKMRVVSDSVIFESMSLMKNISIIDLVKKFMGV</sequence>
<dbReference type="SUPFAM" id="SSF53448">
    <property type="entry name" value="Nucleotide-diphospho-sugar transferases"/>
    <property type="match status" value="1"/>
</dbReference>
<dbReference type="GO" id="GO:0016757">
    <property type="term" value="F:glycosyltransferase activity"/>
    <property type="evidence" value="ECO:0007669"/>
    <property type="project" value="UniProtKB-KW"/>
</dbReference>
<keyword evidence="4" id="KW-0812">Transmembrane</keyword>
<proteinExistence type="inferred from homology"/>
<reference evidence="6 7" key="1">
    <citation type="journal article" date="2015" name="Nature">
        <title>rRNA introns, odd ribosomes, and small enigmatic genomes across a large radiation of phyla.</title>
        <authorList>
            <person name="Brown C.T."/>
            <person name="Hug L.A."/>
            <person name="Thomas B.C."/>
            <person name="Sharon I."/>
            <person name="Castelle C.J."/>
            <person name="Singh A."/>
            <person name="Wilkins M.J."/>
            <person name="Williams K.H."/>
            <person name="Banfield J.F."/>
        </authorList>
    </citation>
    <scope>NUCLEOTIDE SEQUENCE [LARGE SCALE GENOMIC DNA]</scope>
</reference>
<organism evidence="6 7">
    <name type="scientific">Candidatus Magasanikbacteria bacterium GW2011_GWA2_42_32</name>
    <dbReference type="NCBI Taxonomy" id="1619039"/>
    <lineage>
        <taxon>Bacteria</taxon>
        <taxon>Candidatus Magasanikiibacteriota</taxon>
    </lineage>
</organism>
<dbReference type="PANTHER" id="PTHR43179">
    <property type="entry name" value="RHAMNOSYLTRANSFERASE WBBL"/>
    <property type="match status" value="1"/>
</dbReference>
<evidence type="ECO:0000313" key="6">
    <source>
        <dbReference type="EMBL" id="KKS54540.1"/>
    </source>
</evidence>
<keyword evidence="4" id="KW-0472">Membrane</keyword>
<dbReference type="CDD" id="cd04186">
    <property type="entry name" value="GT_2_like_c"/>
    <property type="match status" value="1"/>
</dbReference>
<feature type="transmembrane region" description="Helical" evidence="4">
    <location>
        <begin position="259"/>
        <end position="280"/>
    </location>
</feature>
<evidence type="ECO:0000256" key="3">
    <source>
        <dbReference type="ARBA" id="ARBA00022679"/>
    </source>
</evidence>
<evidence type="ECO:0000256" key="1">
    <source>
        <dbReference type="ARBA" id="ARBA00006739"/>
    </source>
</evidence>
<keyword evidence="3 6" id="KW-0808">Transferase</keyword>
<dbReference type="AlphaFoldDB" id="A0A0G1A0J5"/>
<keyword evidence="2" id="KW-0328">Glycosyltransferase</keyword>
<evidence type="ECO:0000313" key="7">
    <source>
        <dbReference type="Proteomes" id="UP000034837"/>
    </source>
</evidence>
<dbReference type="InterPro" id="IPR029044">
    <property type="entry name" value="Nucleotide-diphossugar_trans"/>
</dbReference>
<comment type="caution">
    <text evidence="6">The sequence shown here is derived from an EMBL/GenBank/DDBJ whole genome shotgun (WGS) entry which is preliminary data.</text>
</comment>
<dbReference type="Pfam" id="PF00535">
    <property type="entry name" value="Glycos_transf_2"/>
    <property type="match status" value="1"/>
</dbReference>
<dbReference type="PANTHER" id="PTHR43179:SF12">
    <property type="entry name" value="GALACTOFURANOSYLTRANSFERASE GLFT2"/>
    <property type="match status" value="1"/>
</dbReference>
<dbReference type="EMBL" id="LCDO01000031">
    <property type="protein sequence ID" value="KKS54540.1"/>
    <property type="molecule type" value="Genomic_DNA"/>
</dbReference>
<evidence type="ECO:0000256" key="2">
    <source>
        <dbReference type="ARBA" id="ARBA00022676"/>
    </source>
</evidence>
<accession>A0A0G1A0J5</accession>
<keyword evidence="4" id="KW-1133">Transmembrane helix</keyword>
<gene>
    <name evidence="6" type="ORF">UV20_C0031G0008</name>
</gene>
<feature type="domain" description="Glycosyltransferase 2-like" evidence="5">
    <location>
        <begin position="8"/>
        <end position="119"/>
    </location>
</feature>
<evidence type="ECO:0000259" key="5">
    <source>
        <dbReference type="Pfam" id="PF00535"/>
    </source>
</evidence>
<evidence type="ECO:0000256" key="4">
    <source>
        <dbReference type="SAM" id="Phobius"/>
    </source>
</evidence>
<dbReference type="Gene3D" id="3.90.550.10">
    <property type="entry name" value="Spore Coat Polysaccharide Biosynthesis Protein SpsA, Chain A"/>
    <property type="match status" value="1"/>
</dbReference>
<dbReference type="InterPro" id="IPR001173">
    <property type="entry name" value="Glyco_trans_2-like"/>
</dbReference>
<protein>
    <submittedName>
        <fullName evidence="6">Glycosyl transferase family 2</fullName>
    </submittedName>
</protein>